<sequence>MHSQSPQIPNQPIMTQGYAQLPGQQHVPMYYQPPPQYAPQPQYQQNQAPQLQQDPNQQALDLTAQQQQPHPPAPQAHQIEETPLISFD</sequence>
<reference evidence="3" key="1">
    <citation type="submission" date="2022-11" db="UniProtKB">
        <authorList>
            <consortium name="WormBaseParasite"/>
        </authorList>
    </citation>
    <scope>IDENTIFICATION</scope>
</reference>
<dbReference type="AlphaFoldDB" id="A0A914DJ83"/>
<evidence type="ECO:0000313" key="3">
    <source>
        <dbReference type="WBParaSite" id="ACRNAN_scaffold28552.g15403.t1"/>
    </source>
</evidence>
<evidence type="ECO:0000256" key="1">
    <source>
        <dbReference type="SAM" id="MobiDB-lite"/>
    </source>
</evidence>
<proteinExistence type="predicted"/>
<feature type="compositionally biased region" description="Low complexity" evidence="1">
    <location>
        <begin position="39"/>
        <end position="68"/>
    </location>
</feature>
<dbReference type="WBParaSite" id="ACRNAN_scaffold28552.g15403.t1">
    <property type="protein sequence ID" value="ACRNAN_scaffold28552.g15403.t1"/>
    <property type="gene ID" value="ACRNAN_scaffold28552.g15403"/>
</dbReference>
<evidence type="ECO:0000313" key="2">
    <source>
        <dbReference type="Proteomes" id="UP000887540"/>
    </source>
</evidence>
<dbReference type="Proteomes" id="UP000887540">
    <property type="component" value="Unplaced"/>
</dbReference>
<protein>
    <submittedName>
        <fullName evidence="3">Uncharacterized protein</fullName>
    </submittedName>
</protein>
<accession>A0A914DJ83</accession>
<organism evidence="2 3">
    <name type="scientific">Acrobeloides nanus</name>
    <dbReference type="NCBI Taxonomy" id="290746"/>
    <lineage>
        <taxon>Eukaryota</taxon>
        <taxon>Metazoa</taxon>
        <taxon>Ecdysozoa</taxon>
        <taxon>Nematoda</taxon>
        <taxon>Chromadorea</taxon>
        <taxon>Rhabditida</taxon>
        <taxon>Tylenchina</taxon>
        <taxon>Cephalobomorpha</taxon>
        <taxon>Cephaloboidea</taxon>
        <taxon>Cephalobidae</taxon>
        <taxon>Acrobeloides</taxon>
    </lineage>
</organism>
<feature type="compositionally biased region" description="Polar residues" evidence="1">
    <location>
        <begin position="1"/>
        <end position="18"/>
    </location>
</feature>
<feature type="region of interest" description="Disordered" evidence="1">
    <location>
        <begin position="1"/>
        <end position="88"/>
    </location>
</feature>
<keyword evidence="2" id="KW-1185">Reference proteome</keyword>
<name>A0A914DJ83_9BILA</name>